<comment type="pathway">
    <text evidence="1">Amino-acid biosynthesis; L-cysteine biosynthesis; L-cysteine from L-serine: step 1/2.</text>
</comment>
<dbReference type="NCBIfam" id="NF041874">
    <property type="entry name" value="EPS_EpsC"/>
    <property type="match status" value="1"/>
</dbReference>
<dbReference type="AlphaFoldDB" id="A0A7J7D9C8"/>
<dbReference type="EC" id="2.3.1.30" evidence="3"/>
<sequence length="299" mass="32568">MAACVYSPRCRTLTALLCSSFNPNQCTMNYTSLYMFVKLCSSRVCHSNQDDLWLKIQEESRLDTEQEPTLFDYYHSSVLSHDSLENALSSTLAVKLSNSNISKATLFEIFCSAFAEDDIKKAIRDDLRGVRERDPACISYVHCFLHFKGFLSCQAHRAAHKLWTQGRTNLALLIQSRVSEAFAVDIHPGAKIGCAIMFDHATGIVIGETAVIGDNVTILHNATLGSTGKEAGERHPKIGNGVFIGAGSKVLGNIRIGEGAKIGAGSVVLKDLPPNCTAVGNPARLVESKRVTLYETKAT</sequence>
<evidence type="ECO:0000256" key="6">
    <source>
        <dbReference type="ARBA" id="ARBA00023315"/>
    </source>
</evidence>
<comment type="caution">
    <text evidence="8">The sequence shown here is derived from an EMBL/GenBank/DDBJ whole genome shotgun (WGS) entry which is preliminary data.</text>
</comment>
<keyword evidence="9" id="KW-1185">Reference proteome</keyword>
<dbReference type="InterPro" id="IPR018357">
    <property type="entry name" value="Hexapep_transf_CS"/>
</dbReference>
<dbReference type="InParanoid" id="A0A7J7D9C8"/>
<proteinExistence type="inferred from homology"/>
<evidence type="ECO:0000256" key="5">
    <source>
        <dbReference type="ARBA" id="ARBA00022679"/>
    </source>
</evidence>
<dbReference type="InterPro" id="IPR001451">
    <property type="entry name" value="Hexapep"/>
</dbReference>
<dbReference type="Pfam" id="PF06426">
    <property type="entry name" value="SATase_N"/>
    <property type="match status" value="1"/>
</dbReference>
<dbReference type="GO" id="GO:0009001">
    <property type="term" value="F:serine O-acetyltransferase activity"/>
    <property type="evidence" value="ECO:0007669"/>
    <property type="project" value="UniProtKB-EC"/>
</dbReference>
<dbReference type="SMART" id="SM00971">
    <property type="entry name" value="SATase_N"/>
    <property type="match status" value="1"/>
</dbReference>
<evidence type="ECO:0000256" key="4">
    <source>
        <dbReference type="ARBA" id="ARBA00022605"/>
    </source>
</evidence>
<dbReference type="Proteomes" id="UP000593562">
    <property type="component" value="Unassembled WGS sequence"/>
</dbReference>
<evidence type="ECO:0000256" key="1">
    <source>
        <dbReference type="ARBA" id="ARBA00004876"/>
    </source>
</evidence>
<evidence type="ECO:0000313" key="8">
    <source>
        <dbReference type="EMBL" id="KAF5742849.1"/>
    </source>
</evidence>
<dbReference type="OrthoDB" id="25818at2759"/>
<comment type="similarity">
    <text evidence="2">Belongs to the transferase hexapeptide repeat family.</text>
</comment>
<dbReference type="InterPro" id="IPR053376">
    <property type="entry name" value="Serine_acetyltransferase"/>
</dbReference>
<dbReference type="GO" id="GO:0006535">
    <property type="term" value="P:cysteine biosynthetic process from serine"/>
    <property type="evidence" value="ECO:0007669"/>
    <property type="project" value="InterPro"/>
</dbReference>
<dbReference type="InterPro" id="IPR005881">
    <property type="entry name" value="Ser_O-AcTrfase"/>
</dbReference>
<evidence type="ECO:0000259" key="7">
    <source>
        <dbReference type="SMART" id="SM00971"/>
    </source>
</evidence>
<dbReference type="Gene3D" id="1.10.3130.10">
    <property type="entry name" value="serine acetyltransferase, domain 1"/>
    <property type="match status" value="1"/>
</dbReference>
<dbReference type="InterPro" id="IPR042122">
    <property type="entry name" value="Ser_AcTrfase_N_sf"/>
</dbReference>
<dbReference type="EMBL" id="JAAARO010000009">
    <property type="protein sequence ID" value="KAF5742849.1"/>
    <property type="molecule type" value="Genomic_DNA"/>
</dbReference>
<evidence type="ECO:0000256" key="2">
    <source>
        <dbReference type="ARBA" id="ARBA00007274"/>
    </source>
</evidence>
<name>A0A7J7D9C8_TRIWF</name>
<dbReference type="UniPathway" id="UPA00136">
    <property type="reaction ID" value="UER00199"/>
</dbReference>
<keyword evidence="6" id="KW-0012">Acyltransferase</keyword>
<dbReference type="NCBIfam" id="TIGR01172">
    <property type="entry name" value="cysE"/>
    <property type="match status" value="1"/>
</dbReference>
<gene>
    <name evidence="8" type="ORF">HS088_TW09G00910</name>
</gene>
<dbReference type="GO" id="GO:0005737">
    <property type="term" value="C:cytoplasm"/>
    <property type="evidence" value="ECO:0007669"/>
    <property type="project" value="InterPro"/>
</dbReference>
<dbReference type="PROSITE" id="PS00101">
    <property type="entry name" value="HEXAPEP_TRANSFERASES"/>
    <property type="match status" value="1"/>
</dbReference>
<dbReference type="PANTHER" id="PTHR42811">
    <property type="entry name" value="SERINE ACETYLTRANSFERASE"/>
    <property type="match status" value="1"/>
</dbReference>
<evidence type="ECO:0000256" key="3">
    <source>
        <dbReference type="ARBA" id="ARBA00013266"/>
    </source>
</evidence>
<keyword evidence="5 8" id="KW-0808">Transferase</keyword>
<dbReference type="SUPFAM" id="SSF51161">
    <property type="entry name" value="Trimeric LpxA-like enzymes"/>
    <property type="match status" value="1"/>
</dbReference>
<evidence type="ECO:0000313" key="9">
    <source>
        <dbReference type="Proteomes" id="UP000593562"/>
    </source>
</evidence>
<protein>
    <recommendedName>
        <fullName evidence="3">serine O-acetyltransferase</fullName>
        <ecNumber evidence="3">2.3.1.30</ecNumber>
    </recommendedName>
</protein>
<reference evidence="8 9" key="1">
    <citation type="journal article" date="2020" name="Nat. Commun.">
        <title>Genome of Tripterygium wilfordii and identification of cytochrome P450 involved in triptolide biosynthesis.</title>
        <authorList>
            <person name="Tu L."/>
            <person name="Su P."/>
            <person name="Zhang Z."/>
            <person name="Gao L."/>
            <person name="Wang J."/>
            <person name="Hu T."/>
            <person name="Zhou J."/>
            <person name="Zhang Y."/>
            <person name="Zhao Y."/>
            <person name="Liu Y."/>
            <person name="Song Y."/>
            <person name="Tong Y."/>
            <person name="Lu Y."/>
            <person name="Yang J."/>
            <person name="Xu C."/>
            <person name="Jia M."/>
            <person name="Peters R.J."/>
            <person name="Huang L."/>
            <person name="Gao W."/>
        </authorList>
    </citation>
    <scope>NUCLEOTIDE SEQUENCE [LARGE SCALE GENOMIC DNA]</scope>
    <source>
        <strain evidence="9">cv. XIE 37</strain>
        <tissue evidence="8">Leaf</tissue>
    </source>
</reference>
<dbReference type="CDD" id="cd03354">
    <property type="entry name" value="LbH_SAT"/>
    <property type="match status" value="1"/>
</dbReference>
<keyword evidence="4" id="KW-0028">Amino-acid biosynthesis</keyword>
<organism evidence="8 9">
    <name type="scientific">Tripterygium wilfordii</name>
    <name type="common">Thunder God vine</name>
    <dbReference type="NCBI Taxonomy" id="458696"/>
    <lineage>
        <taxon>Eukaryota</taxon>
        <taxon>Viridiplantae</taxon>
        <taxon>Streptophyta</taxon>
        <taxon>Embryophyta</taxon>
        <taxon>Tracheophyta</taxon>
        <taxon>Spermatophyta</taxon>
        <taxon>Magnoliopsida</taxon>
        <taxon>eudicotyledons</taxon>
        <taxon>Gunneridae</taxon>
        <taxon>Pentapetalae</taxon>
        <taxon>rosids</taxon>
        <taxon>fabids</taxon>
        <taxon>Celastrales</taxon>
        <taxon>Celastraceae</taxon>
        <taxon>Tripterygium</taxon>
    </lineage>
</organism>
<accession>A0A7J7D9C8</accession>
<dbReference type="Pfam" id="PF00132">
    <property type="entry name" value="Hexapep"/>
    <property type="match status" value="1"/>
</dbReference>
<dbReference type="InterPro" id="IPR010493">
    <property type="entry name" value="Ser_AcTrfase_N"/>
</dbReference>
<dbReference type="InterPro" id="IPR045304">
    <property type="entry name" value="LbH_SAT"/>
</dbReference>
<feature type="domain" description="Serine acetyltransferase N-terminal" evidence="7">
    <location>
        <begin position="52"/>
        <end position="155"/>
    </location>
</feature>
<dbReference type="FunFam" id="2.160.10.10:FF:000002">
    <property type="entry name" value="Serine acetyltransferase"/>
    <property type="match status" value="1"/>
</dbReference>
<dbReference type="InterPro" id="IPR011004">
    <property type="entry name" value="Trimer_LpxA-like_sf"/>
</dbReference>
<dbReference type="Gene3D" id="2.160.10.10">
    <property type="entry name" value="Hexapeptide repeat proteins"/>
    <property type="match status" value="1"/>
</dbReference>